<gene>
    <name evidence="1" type="ORF">SAMN05421766_103690</name>
</gene>
<evidence type="ECO:0000313" key="1">
    <source>
        <dbReference type="EMBL" id="SIS73328.1"/>
    </source>
</evidence>
<sequence>MRTFSEIKNGIPKTLSVPKALKLLCDWIDENDYPISGGFELMADDGESIGSWFDSEDVSDRFGVFGTGPDGSLYALWADDDGHQKIVHLGSEGDALYILADSFVDFLRMLAIGYSEIGSADMTKTAEEWNSDDDDESINPDFQKWVSATFHVTIPKTGSEIMNVNDSHFKNWVHQKLEYHDN</sequence>
<dbReference type="Proteomes" id="UP000185728">
    <property type="component" value="Unassembled WGS sequence"/>
</dbReference>
<evidence type="ECO:0000313" key="2">
    <source>
        <dbReference type="Proteomes" id="UP000185728"/>
    </source>
</evidence>
<keyword evidence="2" id="KW-1185">Reference proteome</keyword>
<dbReference type="SUPFAM" id="SSF160631">
    <property type="entry name" value="SMI1/KNR4-like"/>
    <property type="match status" value="1"/>
</dbReference>
<accession>A0ABY1KT27</accession>
<comment type="caution">
    <text evidence="1">The sequence shown here is derived from an EMBL/GenBank/DDBJ whole genome shotgun (WGS) entry which is preliminary data.</text>
</comment>
<name>A0ABY1KT27_9FLAO</name>
<proteinExistence type="predicted"/>
<dbReference type="RefSeq" id="WP_076455425.1">
    <property type="nucleotide sequence ID" value="NZ_FTOB01000003.1"/>
</dbReference>
<protein>
    <recommendedName>
        <fullName evidence="3">Knr4/Smi1-like domain-containing protein</fullName>
    </recommendedName>
</protein>
<dbReference type="EMBL" id="FTOB01000003">
    <property type="protein sequence ID" value="SIS73328.1"/>
    <property type="molecule type" value="Genomic_DNA"/>
</dbReference>
<evidence type="ECO:0008006" key="3">
    <source>
        <dbReference type="Google" id="ProtNLM"/>
    </source>
</evidence>
<dbReference type="InterPro" id="IPR037883">
    <property type="entry name" value="Knr4/Smi1-like_sf"/>
</dbReference>
<organism evidence="1 2">
    <name type="scientific">Zobellia uliginosa</name>
    <dbReference type="NCBI Taxonomy" id="143224"/>
    <lineage>
        <taxon>Bacteria</taxon>
        <taxon>Pseudomonadati</taxon>
        <taxon>Bacteroidota</taxon>
        <taxon>Flavobacteriia</taxon>
        <taxon>Flavobacteriales</taxon>
        <taxon>Flavobacteriaceae</taxon>
        <taxon>Zobellia</taxon>
    </lineage>
</organism>
<reference evidence="1 2" key="1">
    <citation type="submission" date="2017-01" db="EMBL/GenBank/DDBJ databases">
        <authorList>
            <person name="Varghese N."/>
            <person name="Submissions S."/>
        </authorList>
    </citation>
    <scope>NUCLEOTIDE SEQUENCE [LARGE SCALE GENOMIC DNA]</scope>
    <source>
        <strain evidence="1 2">DSM 2061</strain>
    </source>
</reference>